<keyword evidence="7" id="KW-1185">Reference proteome</keyword>
<comment type="subcellular location">
    <subcellularLocation>
        <location evidence="1">Membrane</location>
        <topology evidence="1">Multi-pass membrane protein</topology>
    </subcellularLocation>
</comment>
<evidence type="ECO:0000256" key="4">
    <source>
        <dbReference type="ARBA" id="ARBA00023136"/>
    </source>
</evidence>
<evidence type="ECO:0000256" key="1">
    <source>
        <dbReference type="ARBA" id="ARBA00004141"/>
    </source>
</evidence>
<protein>
    <submittedName>
        <fullName evidence="6">Sulfate transporter/antisigma-factor antagonist STAS</fullName>
    </submittedName>
</protein>
<dbReference type="GO" id="GO:0016020">
    <property type="term" value="C:membrane"/>
    <property type="evidence" value="ECO:0007669"/>
    <property type="project" value="UniProtKB-SubCell"/>
</dbReference>
<name>A0A2R5G2G5_NOSCO</name>
<comment type="caution">
    <text evidence="6">The sequence shown here is derived from an EMBL/GenBank/DDBJ whole genome shotgun (WGS) entry which is preliminary data.</text>
</comment>
<keyword evidence="4" id="KW-0472">Membrane</keyword>
<evidence type="ECO:0000313" key="7">
    <source>
        <dbReference type="Proteomes" id="UP000245124"/>
    </source>
</evidence>
<keyword evidence="3" id="KW-1133">Transmembrane helix</keyword>
<dbReference type="EMBL" id="BDUD01000001">
    <property type="protein sequence ID" value="GBG22044.1"/>
    <property type="molecule type" value="Genomic_DNA"/>
</dbReference>
<keyword evidence="2" id="KW-0812">Transmembrane</keyword>
<dbReference type="Pfam" id="PF00916">
    <property type="entry name" value="Sulfate_transp"/>
    <property type="match status" value="1"/>
</dbReference>
<evidence type="ECO:0000313" key="6">
    <source>
        <dbReference type="EMBL" id="GBG22044.1"/>
    </source>
</evidence>
<sequence>MGQRAVESRRRATKSFLGWIFKLGKYITLMPDSVISGFMSGMGVILANNPDVGTYTDTYS</sequence>
<evidence type="ECO:0000256" key="3">
    <source>
        <dbReference type="ARBA" id="ARBA00022989"/>
    </source>
</evidence>
<dbReference type="Proteomes" id="UP000245124">
    <property type="component" value="Unassembled WGS sequence"/>
</dbReference>
<reference evidence="6 7" key="1">
    <citation type="submission" date="2017-06" db="EMBL/GenBank/DDBJ databases">
        <title>Genome sequencing of cyanobaciteial culture collection at National Institute for Environmental Studies (NIES).</title>
        <authorList>
            <person name="Hirose Y."/>
            <person name="Shimura Y."/>
            <person name="Fujisawa T."/>
            <person name="Nakamura Y."/>
            <person name="Kawachi M."/>
        </authorList>
    </citation>
    <scope>NUCLEOTIDE SEQUENCE [LARGE SCALE GENOMIC DNA]</scope>
    <source>
        <strain evidence="6 7">NIES-4072</strain>
    </source>
</reference>
<evidence type="ECO:0000256" key="2">
    <source>
        <dbReference type="ARBA" id="ARBA00022692"/>
    </source>
</evidence>
<organism evidence="6 7">
    <name type="scientific">Nostoc commune NIES-4072</name>
    <dbReference type="NCBI Taxonomy" id="2005467"/>
    <lineage>
        <taxon>Bacteria</taxon>
        <taxon>Bacillati</taxon>
        <taxon>Cyanobacteriota</taxon>
        <taxon>Cyanophyceae</taxon>
        <taxon>Nostocales</taxon>
        <taxon>Nostocaceae</taxon>
        <taxon>Nostoc</taxon>
    </lineage>
</organism>
<evidence type="ECO:0000259" key="5">
    <source>
        <dbReference type="Pfam" id="PF00916"/>
    </source>
</evidence>
<dbReference type="AlphaFoldDB" id="A0A2R5G2G5"/>
<gene>
    <name evidence="6" type="ORF">NIES4072_57500</name>
</gene>
<feature type="domain" description="SLC26A/SulP transporter" evidence="5">
    <location>
        <begin position="16"/>
        <end position="47"/>
    </location>
</feature>
<dbReference type="InterPro" id="IPR011547">
    <property type="entry name" value="SLC26A/SulP_dom"/>
</dbReference>
<proteinExistence type="predicted"/>
<accession>A0A2R5G2G5</accession>